<evidence type="ECO:0000313" key="13">
    <source>
        <dbReference type="EMBL" id="SDW10652.1"/>
    </source>
</evidence>
<accession>A0A1H2QU06</accession>
<keyword evidence="2 11" id="KW-0997">Cell inner membrane</keyword>
<gene>
    <name evidence="11" type="primary">mtgA</name>
    <name evidence="13" type="ORF">SAMN04488238_101106</name>
</gene>
<keyword evidence="8 11" id="KW-1133">Transmembrane helix</keyword>
<dbReference type="GO" id="GO:0008955">
    <property type="term" value="F:peptidoglycan glycosyltransferase activity"/>
    <property type="evidence" value="ECO:0007669"/>
    <property type="project" value="UniProtKB-UniRule"/>
</dbReference>
<comment type="similarity">
    <text evidence="11">Belongs to the glycosyltransferase 51 family.</text>
</comment>
<dbReference type="HAMAP" id="MF_00766">
    <property type="entry name" value="PGT_MtgA"/>
    <property type="match status" value="1"/>
</dbReference>
<name>A0A1H2QU06_9RHOB</name>
<dbReference type="UniPathway" id="UPA00219"/>
<keyword evidence="9 11" id="KW-0472">Membrane</keyword>
<dbReference type="Pfam" id="PF00912">
    <property type="entry name" value="Transgly"/>
    <property type="match status" value="1"/>
</dbReference>
<evidence type="ECO:0000256" key="7">
    <source>
        <dbReference type="ARBA" id="ARBA00022984"/>
    </source>
</evidence>
<keyword evidence="5 11" id="KW-0812">Transmembrane</keyword>
<reference evidence="13 14" key="1">
    <citation type="submission" date="2016-10" db="EMBL/GenBank/DDBJ databases">
        <authorList>
            <person name="de Groot N.N."/>
        </authorList>
    </citation>
    <scope>NUCLEOTIDE SEQUENCE [LARGE SCALE GENOMIC DNA]</scope>
    <source>
        <strain evidence="13 14">CGMCC 1.8894</strain>
    </source>
</reference>
<dbReference type="InterPro" id="IPR001264">
    <property type="entry name" value="Glyco_trans_51"/>
</dbReference>
<dbReference type="GO" id="GO:0008360">
    <property type="term" value="P:regulation of cell shape"/>
    <property type="evidence" value="ECO:0007669"/>
    <property type="project" value="UniProtKB-KW"/>
</dbReference>
<keyword evidence="3 11" id="KW-0328">Glycosyltransferase</keyword>
<dbReference type="InterPro" id="IPR023346">
    <property type="entry name" value="Lysozyme-like_dom_sf"/>
</dbReference>
<comment type="pathway">
    <text evidence="11">Cell wall biogenesis; peptidoglycan biosynthesis.</text>
</comment>
<evidence type="ECO:0000256" key="3">
    <source>
        <dbReference type="ARBA" id="ARBA00022676"/>
    </source>
</evidence>
<dbReference type="GO" id="GO:0005886">
    <property type="term" value="C:plasma membrane"/>
    <property type="evidence" value="ECO:0007669"/>
    <property type="project" value="UniProtKB-SubCell"/>
</dbReference>
<evidence type="ECO:0000256" key="2">
    <source>
        <dbReference type="ARBA" id="ARBA00022519"/>
    </source>
</evidence>
<evidence type="ECO:0000256" key="8">
    <source>
        <dbReference type="ARBA" id="ARBA00022989"/>
    </source>
</evidence>
<dbReference type="Proteomes" id="UP000198539">
    <property type="component" value="Unassembled WGS sequence"/>
</dbReference>
<dbReference type="NCBIfam" id="TIGR02070">
    <property type="entry name" value="mono_pep_trsgly"/>
    <property type="match status" value="1"/>
</dbReference>
<dbReference type="EC" id="2.4.99.28" evidence="11"/>
<dbReference type="InterPro" id="IPR011812">
    <property type="entry name" value="Pep_trsgly"/>
</dbReference>
<dbReference type="STRING" id="564137.SAMN04488238_101106"/>
<dbReference type="OrthoDB" id="9766909at2"/>
<evidence type="ECO:0000256" key="1">
    <source>
        <dbReference type="ARBA" id="ARBA00022475"/>
    </source>
</evidence>
<comment type="catalytic activity">
    <reaction evidence="11">
        <text>[GlcNAc-(1-&gt;4)-Mur2Ac(oyl-L-Ala-gamma-D-Glu-L-Lys-D-Ala-D-Ala)](n)-di-trans,octa-cis-undecaprenyl diphosphate + beta-D-GlcNAc-(1-&gt;4)-Mur2Ac(oyl-L-Ala-gamma-D-Glu-L-Lys-D-Ala-D-Ala)-di-trans,octa-cis-undecaprenyl diphosphate = [GlcNAc-(1-&gt;4)-Mur2Ac(oyl-L-Ala-gamma-D-Glu-L-Lys-D-Ala-D-Ala)](n+1)-di-trans,octa-cis-undecaprenyl diphosphate + di-trans,octa-cis-undecaprenyl diphosphate + H(+)</text>
        <dbReference type="Rhea" id="RHEA:23708"/>
        <dbReference type="Rhea" id="RHEA-COMP:9602"/>
        <dbReference type="Rhea" id="RHEA-COMP:9603"/>
        <dbReference type="ChEBI" id="CHEBI:15378"/>
        <dbReference type="ChEBI" id="CHEBI:58405"/>
        <dbReference type="ChEBI" id="CHEBI:60033"/>
        <dbReference type="ChEBI" id="CHEBI:78435"/>
        <dbReference type="EC" id="2.4.99.28"/>
    </reaction>
</comment>
<dbReference type="PANTHER" id="PTHR30400:SF0">
    <property type="entry name" value="BIOSYNTHETIC PEPTIDOGLYCAN TRANSGLYCOSYLASE"/>
    <property type="match status" value="1"/>
</dbReference>
<comment type="subcellular location">
    <subcellularLocation>
        <location evidence="11">Cell inner membrane</location>
        <topology evidence="11">Single-pass membrane protein</topology>
    </subcellularLocation>
</comment>
<dbReference type="SUPFAM" id="SSF53955">
    <property type="entry name" value="Lysozyme-like"/>
    <property type="match status" value="1"/>
</dbReference>
<keyword evidence="10 11" id="KW-0961">Cell wall biogenesis/degradation</keyword>
<evidence type="ECO:0000256" key="9">
    <source>
        <dbReference type="ARBA" id="ARBA00023136"/>
    </source>
</evidence>
<dbReference type="PANTHER" id="PTHR30400">
    <property type="entry name" value="MONOFUNCTIONAL BIOSYNTHETIC PEPTIDOGLYCAN TRANSGLYCOSYLASE"/>
    <property type="match status" value="1"/>
</dbReference>
<evidence type="ECO:0000256" key="4">
    <source>
        <dbReference type="ARBA" id="ARBA00022679"/>
    </source>
</evidence>
<proteinExistence type="inferred from homology"/>
<sequence length="246" mass="27076">MSPARRKKSTRPARRPGLLDRMAGLLRWLRRWLLRGALLLAVLITAWIGLYSAVNPPGGIYMWQEYRRLGAVSHEWVSMRRIAPVMARSAVAAEDANFCTHWGFDMAAIRTAIDAGGARGASTISQQTVKNVFLWHGRDWTRKALEAAITPVMETFWPKRRVLEVYLNIAEFDTGVFGVQAAAQHYFNTDAAQLTAMQAALLAAALPAPQSRNPAAPGDFLRRRAASIIDGAATIQADGRADCFSG</sequence>
<dbReference type="EMBL" id="FNOM01000001">
    <property type="protein sequence ID" value="SDW10652.1"/>
    <property type="molecule type" value="Genomic_DNA"/>
</dbReference>
<dbReference type="InterPro" id="IPR036950">
    <property type="entry name" value="PBP_transglycosylase"/>
</dbReference>
<evidence type="ECO:0000256" key="6">
    <source>
        <dbReference type="ARBA" id="ARBA00022960"/>
    </source>
</evidence>
<keyword evidence="14" id="KW-1185">Reference proteome</keyword>
<dbReference type="AlphaFoldDB" id="A0A1H2QU06"/>
<dbReference type="GO" id="GO:0009274">
    <property type="term" value="C:peptidoglycan-based cell wall"/>
    <property type="evidence" value="ECO:0007669"/>
    <property type="project" value="InterPro"/>
</dbReference>
<dbReference type="RefSeq" id="WP_092884333.1">
    <property type="nucleotide sequence ID" value="NZ_CP061498.1"/>
</dbReference>
<keyword evidence="4 11" id="KW-0808">Transferase</keyword>
<comment type="function">
    <text evidence="11">Peptidoglycan polymerase that catalyzes glycan chain elongation from lipid-linked precursors.</text>
</comment>
<feature type="domain" description="Glycosyl transferase family 51" evidence="12">
    <location>
        <begin position="71"/>
        <end position="230"/>
    </location>
</feature>
<evidence type="ECO:0000256" key="5">
    <source>
        <dbReference type="ARBA" id="ARBA00022692"/>
    </source>
</evidence>
<dbReference type="GO" id="GO:0009252">
    <property type="term" value="P:peptidoglycan biosynthetic process"/>
    <property type="evidence" value="ECO:0007669"/>
    <property type="project" value="UniProtKB-UniRule"/>
</dbReference>
<dbReference type="GO" id="GO:0071555">
    <property type="term" value="P:cell wall organization"/>
    <property type="evidence" value="ECO:0007669"/>
    <property type="project" value="UniProtKB-KW"/>
</dbReference>
<keyword evidence="6 11" id="KW-0133">Cell shape</keyword>
<dbReference type="GO" id="GO:0016763">
    <property type="term" value="F:pentosyltransferase activity"/>
    <property type="evidence" value="ECO:0007669"/>
    <property type="project" value="InterPro"/>
</dbReference>
<protein>
    <recommendedName>
        <fullName evidence="11">Biosynthetic peptidoglycan transglycosylase</fullName>
        <ecNumber evidence="11">2.4.99.28</ecNumber>
    </recommendedName>
    <alternativeName>
        <fullName evidence="11">Glycan polymerase</fullName>
    </alternativeName>
    <alternativeName>
        <fullName evidence="11">Peptidoglycan glycosyltransferase MtgA</fullName>
        <shortName evidence="11">PGT</shortName>
    </alternativeName>
</protein>
<evidence type="ECO:0000313" key="14">
    <source>
        <dbReference type="Proteomes" id="UP000198539"/>
    </source>
</evidence>
<evidence type="ECO:0000256" key="10">
    <source>
        <dbReference type="ARBA" id="ARBA00023316"/>
    </source>
</evidence>
<organism evidence="13 14">
    <name type="scientific">Roseicitreum antarcticum</name>
    <dbReference type="NCBI Taxonomy" id="564137"/>
    <lineage>
        <taxon>Bacteria</taxon>
        <taxon>Pseudomonadati</taxon>
        <taxon>Pseudomonadota</taxon>
        <taxon>Alphaproteobacteria</taxon>
        <taxon>Rhodobacterales</taxon>
        <taxon>Paracoccaceae</taxon>
        <taxon>Roseicitreum</taxon>
    </lineage>
</organism>
<keyword evidence="7 11" id="KW-0573">Peptidoglycan synthesis</keyword>
<keyword evidence="1 11" id="KW-1003">Cell membrane</keyword>
<dbReference type="Gene3D" id="1.10.3810.10">
    <property type="entry name" value="Biosynthetic peptidoglycan transglycosylase-like"/>
    <property type="match status" value="1"/>
</dbReference>
<evidence type="ECO:0000256" key="11">
    <source>
        <dbReference type="HAMAP-Rule" id="MF_00766"/>
    </source>
</evidence>
<evidence type="ECO:0000259" key="12">
    <source>
        <dbReference type="Pfam" id="PF00912"/>
    </source>
</evidence>